<comment type="caution">
    <text evidence="13">Lacks conserved residue(s) required for the propagation of feature annotation.</text>
</comment>
<feature type="binding site" evidence="13">
    <location>
        <position position="236"/>
    </location>
    <ligand>
        <name>pyridoxal 5'-phosphate</name>
        <dbReference type="ChEBI" id="CHEBI:597326"/>
    </ligand>
</feature>
<sequence>MQSFAAEETPVITHGEGFELIDEEGRRYLDGVSSLWCNVHGHRVPELDQAVKEQLDHIAHTTLLGLRNDRAEELANRLIEITPANLTRVFYSDSGATSVEVALKMAYQYHRQKISGAEHRPTYLRMGNAYHGDTVGTVAVGGIDLFHGVYGDLLFHTVEVPSPVVLHVPDGHTRESYLDWCFSELERLVAKHHKEAAAFVIEPLVQGAAGILVHPQGYLCKVRELTRQYDVPLICDEVAVGFGKTGSMFACEQEEVQPDFLCLAKGITGGYLPLAATLATDEIYNAFLGEPHECRTFFHGHTYTGNALGCAAAIASLDLIKSNNVIANIGEAAAVISESLAGLSAHPHVAEVRQKGIMVGIELVQDREPLTPYESKLRMGHRVTLEARKRGVILRPLGDVVVLMPAIAMPPSDVNRLCEVAKESIDAACINI</sequence>
<evidence type="ECO:0000313" key="14">
    <source>
        <dbReference type="EMBL" id="QDT65831.1"/>
    </source>
</evidence>
<dbReference type="InterPro" id="IPR015421">
    <property type="entry name" value="PyrdxlP-dep_Trfase_major"/>
</dbReference>
<dbReference type="InterPro" id="IPR005815">
    <property type="entry name" value="BioA"/>
</dbReference>
<evidence type="ECO:0000256" key="8">
    <source>
        <dbReference type="ARBA" id="ARBA00022691"/>
    </source>
</evidence>
<dbReference type="InterPro" id="IPR015422">
    <property type="entry name" value="PyrdxlP-dep_Trfase_small"/>
</dbReference>
<comment type="function">
    <text evidence="13">Catalyzes the transfer of the alpha-amino group from S-adenosyl-L-methionine (SAM) to 7-keto-8-aminopelargonic acid (KAPA) to form 7,8-diaminopelargonic acid (DAPA). It is the only aminotransferase known to utilize SAM as an amino donor.</text>
</comment>
<dbReference type="GO" id="GO:0004015">
    <property type="term" value="F:adenosylmethionine-8-amino-7-oxononanoate transaminase activity"/>
    <property type="evidence" value="ECO:0007669"/>
    <property type="project" value="UniProtKB-UniRule"/>
</dbReference>
<evidence type="ECO:0000256" key="3">
    <source>
        <dbReference type="ARBA" id="ARBA00005063"/>
    </source>
</evidence>
<evidence type="ECO:0000256" key="11">
    <source>
        <dbReference type="ARBA" id="ARBA00048449"/>
    </source>
</evidence>
<dbReference type="Gene3D" id="3.90.1150.10">
    <property type="entry name" value="Aspartate Aminotransferase, domain 1"/>
    <property type="match status" value="1"/>
</dbReference>
<evidence type="ECO:0000313" key="15">
    <source>
        <dbReference type="Proteomes" id="UP000319976"/>
    </source>
</evidence>
<feature type="binding site" evidence="13">
    <location>
        <position position="300"/>
    </location>
    <ligand>
        <name>substrate</name>
    </ligand>
</feature>
<proteinExistence type="inferred from homology"/>
<evidence type="ECO:0000256" key="13">
    <source>
        <dbReference type="HAMAP-Rule" id="MF_00834"/>
    </source>
</evidence>
<dbReference type="GO" id="GO:0005737">
    <property type="term" value="C:cytoplasm"/>
    <property type="evidence" value="ECO:0007669"/>
    <property type="project" value="UniProtKB-SubCell"/>
</dbReference>
<feature type="binding site" evidence="13">
    <location>
        <begin position="301"/>
        <end position="302"/>
    </location>
    <ligand>
        <name>pyridoxal 5'-phosphate</name>
        <dbReference type="ChEBI" id="CHEBI:597326"/>
    </ligand>
</feature>
<evidence type="ECO:0000256" key="5">
    <source>
        <dbReference type="ARBA" id="ARBA00022490"/>
    </source>
</evidence>
<feature type="binding site" evidence="13">
    <location>
        <begin position="95"/>
        <end position="96"/>
    </location>
    <ligand>
        <name>pyridoxal 5'-phosphate</name>
        <dbReference type="ChEBI" id="CHEBI:597326"/>
    </ligand>
</feature>
<dbReference type="PANTHER" id="PTHR42684">
    <property type="entry name" value="ADENOSYLMETHIONINE-8-AMINO-7-OXONONANOATE AMINOTRANSFERASE"/>
    <property type="match status" value="1"/>
</dbReference>
<dbReference type="EMBL" id="CP036316">
    <property type="protein sequence ID" value="QDT65831.1"/>
    <property type="molecule type" value="Genomic_DNA"/>
</dbReference>
<dbReference type="SUPFAM" id="SSF53383">
    <property type="entry name" value="PLP-dependent transferases"/>
    <property type="match status" value="1"/>
</dbReference>
<dbReference type="HAMAP" id="MF_00834">
    <property type="entry name" value="BioA"/>
    <property type="match status" value="1"/>
</dbReference>
<evidence type="ECO:0000256" key="9">
    <source>
        <dbReference type="ARBA" id="ARBA00022756"/>
    </source>
</evidence>
<gene>
    <name evidence="14" type="primary">bioK</name>
    <name evidence="13" type="synonym">bioA</name>
    <name evidence="14" type="ORF">V22_30930</name>
</gene>
<keyword evidence="7 13" id="KW-0808">Transferase</keyword>
<comment type="cofactor">
    <cofactor evidence="1 13">
        <name>pyridoxal 5'-phosphate</name>
        <dbReference type="ChEBI" id="CHEBI:597326"/>
    </cofactor>
</comment>
<dbReference type="GO" id="GO:0030170">
    <property type="term" value="F:pyridoxal phosphate binding"/>
    <property type="evidence" value="ECO:0007669"/>
    <property type="project" value="UniProtKB-UniRule"/>
</dbReference>
<comment type="pathway">
    <text evidence="3 13">Cofactor biosynthesis; biotin biosynthesis; 7,8-diaminononanoate from 8-amino-7-oxononanoate (SAM route): step 1/1.</text>
</comment>
<dbReference type="EC" id="2.6.1.62" evidence="13"/>
<keyword evidence="6 13" id="KW-0032">Aminotransferase</keyword>
<dbReference type="NCBIfam" id="TIGR00508">
    <property type="entry name" value="bioA"/>
    <property type="match status" value="1"/>
</dbReference>
<keyword evidence="10 13" id="KW-0663">Pyridoxal phosphate</keyword>
<dbReference type="KEGG" id="chya:V22_30930"/>
<dbReference type="InterPro" id="IPR005814">
    <property type="entry name" value="Aminotrans_3"/>
</dbReference>
<feature type="binding site" evidence="13">
    <location>
        <position position="265"/>
    </location>
    <ligand>
        <name>substrate</name>
    </ligand>
</feature>
<protein>
    <recommendedName>
        <fullName evidence="13">Adenosylmethionine-8-amino-7-oxononanoate aminotransferase</fullName>
        <ecNumber evidence="13">2.6.1.62</ecNumber>
    </recommendedName>
    <alternativeName>
        <fullName evidence="13">7,8-diamino-pelargonic acid aminotransferase</fullName>
        <shortName evidence="13">DAPA AT</shortName>
        <shortName evidence="13">DAPA aminotransferase</shortName>
    </alternativeName>
    <alternativeName>
        <fullName evidence="13">7,8-diaminononanoate synthase</fullName>
        <shortName evidence="13">DANS</shortName>
    </alternativeName>
    <alternativeName>
        <fullName evidence="13">Diaminopelargonic acid synthase</fullName>
    </alternativeName>
</protein>
<organism evidence="14 15">
    <name type="scientific">Calycomorphotria hydatis</name>
    <dbReference type="NCBI Taxonomy" id="2528027"/>
    <lineage>
        <taxon>Bacteria</taxon>
        <taxon>Pseudomonadati</taxon>
        <taxon>Planctomycetota</taxon>
        <taxon>Planctomycetia</taxon>
        <taxon>Planctomycetales</taxon>
        <taxon>Planctomycetaceae</taxon>
        <taxon>Calycomorphotria</taxon>
    </lineage>
</organism>
<keyword evidence="9 13" id="KW-0093">Biotin biosynthesis</keyword>
<dbReference type="InterPro" id="IPR015424">
    <property type="entry name" value="PyrdxlP-dep_Trfase"/>
</dbReference>
<dbReference type="PIRSF" id="PIRSF000521">
    <property type="entry name" value="Transaminase_4ab_Lys_Orn"/>
    <property type="match status" value="1"/>
</dbReference>
<feature type="site" description="Participates in the substrate recognition with KAPA and in a stacking interaction with the adenine ring of SAM" evidence="13">
    <location>
        <position position="5"/>
    </location>
</feature>
<accession>A0A517TBT3</accession>
<dbReference type="UniPathway" id="UPA00078">
    <property type="reaction ID" value="UER00160"/>
</dbReference>
<comment type="subunit">
    <text evidence="4 13">Homodimer.</text>
</comment>
<evidence type="ECO:0000256" key="1">
    <source>
        <dbReference type="ARBA" id="ARBA00001933"/>
    </source>
</evidence>
<dbReference type="Pfam" id="PF00202">
    <property type="entry name" value="Aminotran_3"/>
    <property type="match status" value="1"/>
</dbReference>
<evidence type="ECO:0000256" key="6">
    <source>
        <dbReference type="ARBA" id="ARBA00022576"/>
    </source>
</evidence>
<keyword evidence="8 13" id="KW-0949">S-adenosyl-L-methionine</keyword>
<dbReference type="PANTHER" id="PTHR42684:SF17">
    <property type="entry name" value="ADENOSYLMETHIONINE-8-AMINO-7-OXONONANOATE AMINOTRANSFERASE"/>
    <property type="match status" value="1"/>
</dbReference>
<evidence type="ECO:0000256" key="12">
    <source>
        <dbReference type="ARBA" id="ARBA00060970"/>
    </source>
</evidence>
<evidence type="ECO:0000256" key="4">
    <source>
        <dbReference type="ARBA" id="ARBA00011738"/>
    </source>
</evidence>
<reference evidence="14 15" key="1">
    <citation type="submission" date="2019-02" db="EMBL/GenBank/DDBJ databases">
        <title>Deep-cultivation of Planctomycetes and their phenomic and genomic characterization uncovers novel biology.</title>
        <authorList>
            <person name="Wiegand S."/>
            <person name="Jogler M."/>
            <person name="Boedeker C."/>
            <person name="Pinto D."/>
            <person name="Vollmers J."/>
            <person name="Rivas-Marin E."/>
            <person name="Kohn T."/>
            <person name="Peeters S.H."/>
            <person name="Heuer A."/>
            <person name="Rast P."/>
            <person name="Oberbeckmann S."/>
            <person name="Bunk B."/>
            <person name="Jeske O."/>
            <person name="Meyerdierks A."/>
            <person name="Storesund J.E."/>
            <person name="Kallscheuer N."/>
            <person name="Luecker S."/>
            <person name="Lage O.M."/>
            <person name="Pohl T."/>
            <person name="Merkel B.J."/>
            <person name="Hornburger P."/>
            <person name="Mueller R.-W."/>
            <person name="Bruemmer F."/>
            <person name="Labrenz M."/>
            <person name="Spormann A.M."/>
            <person name="Op den Camp H."/>
            <person name="Overmann J."/>
            <person name="Amann R."/>
            <person name="Jetten M.S.M."/>
            <person name="Mascher T."/>
            <person name="Medema M.H."/>
            <person name="Devos D.P."/>
            <person name="Kaster A.-K."/>
            <person name="Ovreas L."/>
            <person name="Rohde M."/>
            <person name="Galperin M.Y."/>
            <person name="Jogler C."/>
        </authorList>
    </citation>
    <scope>NUCLEOTIDE SEQUENCE [LARGE SCALE GENOMIC DNA]</scope>
    <source>
        <strain evidence="14 15">V22</strain>
    </source>
</reference>
<evidence type="ECO:0000256" key="10">
    <source>
        <dbReference type="ARBA" id="ARBA00022898"/>
    </source>
</evidence>
<comment type="subcellular location">
    <subcellularLocation>
        <location evidence="2 13">Cytoplasm</location>
    </subcellularLocation>
</comment>
<name>A0A517TBT3_9PLAN</name>
<dbReference type="GO" id="GO:0009102">
    <property type="term" value="P:biotin biosynthetic process"/>
    <property type="evidence" value="ECO:0007669"/>
    <property type="project" value="UniProtKB-UniRule"/>
</dbReference>
<dbReference type="CDD" id="cd00610">
    <property type="entry name" value="OAT_like"/>
    <property type="match status" value="1"/>
</dbReference>
<dbReference type="Gene3D" id="3.40.640.10">
    <property type="entry name" value="Type I PLP-dependent aspartate aminotransferase-like (Major domain)"/>
    <property type="match status" value="1"/>
</dbReference>
<dbReference type="AlphaFoldDB" id="A0A517TBT3"/>
<dbReference type="Proteomes" id="UP000319976">
    <property type="component" value="Chromosome"/>
</dbReference>
<keyword evidence="15" id="KW-1185">Reference proteome</keyword>
<evidence type="ECO:0000256" key="7">
    <source>
        <dbReference type="ARBA" id="ARBA00022679"/>
    </source>
</evidence>
<feature type="modified residue" description="N6-(pyridoxal phosphate)lysine" evidence="13">
    <location>
        <position position="265"/>
    </location>
</feature>
<dbReference type="FunFam" id="3.40.640.10:FF:000078">
    <property type="entry name" value="Adenosylmethionine-8-amino-7-oxononanoate aminotransferase"/>
    <property type="match status" value="1"/>
</dbReference>
<comment type="similarity">
    <text evidence="12 13">Belongs to the class-III pyridoxal-phosphate-dependent aminotransferase family. BioA subfamily.</text>
</comment>
<feature type="binding site" evidence="13">
    <location>
        <position position="130"/>
    </location>
    <ligand>
        <name>substrate</name>
    </ligand>
</feature>
<feature type="binding site" evidence="13">
    <location>
        <position position="395"/>
    </location>
    <ligand>
        <name>substrate</name>
    </ligand>
</feature>
<keyword evidence="5 13" id="KW-0963">Cytoplasm</keyword>
<evidence type="ECO:0000256" key="2">
    <source>
        <dbReference type="ARBA" id="ARBA00004496"/>
    </source>
</evidence>
<comment type="catalytic activity">
    <reaction evidence="11 13">
        <text>(8S)-8-amino-7-oxononanoate + S-adenosyl-L-methionine = S-adenosyl-4-methylsulfanyl-2-oxobutanoate + (7R,8S)-7,8-diammoniononanoate</text>
        <dbReference type="Rhea" id="RHEA:16861"/>
        <dbReference type="ChEBI" id="CHEBI:16490"/>
        <dbReference type="ChEBI" id="CHEBI:59789"/>
        <dbReference type="ChEBI" id="CHEBI:149468"/>
        <dbReference type="ChEBI" id="CHEBI:149469"/>
        <dbReference type="EC" id="2.6.1.62"/>
    </reaction>
</comment>